<keyword evidence="11" id="KW-1185">Reference proteome</keyword>
<dbReference type="Proteomes" id="UP000587211">
    <property type="component" value="Unassembled WGS sequence"/>
</dbReference>
<keyword evidence="7" id="KW-0131">Cell cycle</keyword>
<evidence type="ECO:0000313" key="9">
    <source>
        <dbReference type="EMBL" id="MBD1271640.1"/>
    </source>
</evidence>
<dbReference type="Pfam" id="PF03799">
    <property type="entry name" value="FtsQ_DivIB_C"/>
    <property type="match status" value="1"/>
</dbReference>
<dbReference type="EMBL" id="JACWMT010000003">
    <property type="protein sequence ID" value="MBD1271640.1"/>
    <property type="molecule type" value="Genomic_DNA"/>
</dbReference>
<dbReference type="AlphaFoldDB" id="A0A8I0KJ74"/>
<evidence type="ECO:0000256" key="6">
    <source>
        <dbReference type="ARBA" id="ARBA00023136"/>
    </source>
</evidence>
<dbReference type="EMBL" id="JACBZN010000001">
    <property type="protein sequence ID" value="NYI37614.1"/>
    <property type="molecule type" value="Genomic_DNA"/>
</dbReference>
<reference evidence="9" key="2">
    <citation type="submission" date="2020-09" db="EMBL/GenBank/DDBJ databases">
        <title>Novel species in genus Aeromicrobium.</title>
        <authorList>
            <person name="Zhang G."/>
        </authorList>
    </citation>
    <scope>NUCLEOTIDE SEQUENCE</scope>
    <source>
        <strain evidence="9">SSW1-57</strain>
    </source>
</reference>
<accession>A0A8I0KJ74</accession>
<evidence type="ECO:0000256" key="5">
    <source>
        <dbReference type="ARBA" id="ARBA00022989"/>
    </source>
</evidence>
<dbReference type="GO" id="GO:0005886">
    <property type="term" value="C:plasma membrane"/>
    <property type="evidence" value="ECO:0007669"/>
    <property type="project" value="TreeGrafter"/>
</dbReference>
<dbReference type="GO" id="GO:0051301">
    <property type="term" value="P:cell division"/>
    <property type="evidence" value="ECO:0007669"/>
    <property type="project" value="UniProtKB-KW"/>
</dbReference>
<dbReference type="InterPro" id="IPR005548">
    <property type="entry name" value="Cell_div_FtsQ/DivIB_C"/>
</dbReference>
<dbReference type="Pfam" id="PF08478">
    <property type="entry name" value="POTRA_1"/>
    <property type="match status" value="1"/>
</dbReference>
<keyword evidence="2" id="KW-1003">Cell membrane</keyword>
<evidence type="ECO:0000313" key="12">
    <source>
        <dbReference type="Proteomes" id="UP000659061"/>
    </source>
</evidence>
<dbReference type="Gene3D" id="3.10.20.310">
    <property type="entry name" value="membrane protein fhac"/>
    <property type="match status" value="1"/>
</dbReference>
<keyword evidence="3 10" id="KW-0132">Cell division</keyword>
<dbReference type="Proteomes" id="UP000659061">
    <property type="component" value="Unassembled WGS sequence"/>
</dbReference>
<dbReference type="RefSeq" id="WP_179424105.1">
    <property type="nucleotide sequence ID" value="NZ_BAAAMP010000003.1"/>
</dbReference>
<evidence type="ECO:0000313" key="10">
    <source>
        <dbReference type="EMBL" id="NYI37614.1"/>
    </source>
</evidence>
<dbReference type="PANTHER" id="PTHR37820">
    <property type="entry name" value="CELL DIVISION PROTEIN DIVIB"/>
    <property type="match status" value="1"/>
</dbReference>
<dbReference type="PROSITE" id="PS51779">
    <property type="entry name" value="POTRA"/>
    <property type="match status" value="1"/>
</dbReference>
<gene>
    <name evidence="10" type="ORF">BJ975_000989</name>
    <name evidence="9" type="ORF">IDH50_15455</name>
</gene>
<sequence>MSDRFSEKLRLKRRRSRWRIAGIVLLVLLVAGAVWAIWFSSLFETRETTVSGTEHVPVERVVRVAQVPLGEPVLRVDTDAIEERVAALKPVRSVRVERDLPHTIRIVVTERTAVAWVDRSGTPWAVDATGVVYRPLNSRPGHLPQLDVDADDRRVVAATARVAADIADGDRELLADTNAITAETRDSIELALTRDRTVVWGSAEEAGPKLAVLRPLLQIEASSYDVSAPERPTTLE</sequence>
<dbReference type="PANTHER" id="PTHR37820:SF1">
    <property type="entry name" value="CELL DIVISION PROTEIN FTSQ"/>
    <property type="match status" value="1"/>
</dbReference>
<evidence type="ECO:0000256" key="3">
    <source>
        <dbReference type="ARBA" id="ARBA00022618"/>
    </source>
</evidence>
<evidence type="ECO:0000259" key="8">
    <source>
        <dbReference type="PROSITE" id="PS51779"/>
    </source>
</evidence>
<keyword evidence="6" id="KW-0472">Membrane</keyword>
<name>A0A8I0KJ74_9ACTN</name>
<organism evidence="9 12">
    <name type="scientific">Aeromicrobium tamlense</name>
    <dbReference type="NCBI Taxonomy" id="375541"/>
    <lineage>
        <taxon>Bacteria</taxon>
        <taxon>Bacillati</taxon>
        <taxon>Actinomycetota</taxon>
        <taxon>Actinomycetes</taxon>
        <taxon>Propionibacteriales</taxon>
        <taxon>Nocardioidaceae</taxon>
        <taxon>Aeromicrobium</taxon>
    </lineage>
</organism>
<reference evidence="10 11" key="1">
    <citation type="submission" date="2020-07" db="EMBL/GenBank/DDBJ databases">
        <title>Sequencing the genomes of 1000 actinobacteria strains.</title>
        <authorList>
            <person name="Klenk H.-P."/>
        </authorList>
    </citation>
    <scope>NUCLEOTIDE SEQUENCE [LARGE SCALE GENOMIC DNA]</scope>
    <source>
        <strain evidence="10 11">DSM 19087</strain>
    </source>
</reference>
<evidence type="ECO:0000313" key="11">
    <source>
        <dbReference type="Proteomes" id="UP000587211"/>
    </source>
</evidence>
<dbReference type="InterPro" id="IPR013685">
    <property type="entry name" value="POTRA_FtsQ_type"/>
</dbReference>
<evidence type="ECO:0000256" key="7">
    <source>
        <dbReference type="ARBA" id="ARBA00023306"/>
    </source>
</evidence>
<keyword evidence="4" id="KW-0812">Transmembrane</keyword>
<evidence type="ECO:0000256" key="2">
    <source>
        <dbReference type="ARBA" id="ARBA00022475"/>
    </source>
</evidence>
<feature type="domain" description="POTRA" evidence="8">
    <location>
        <begin position="43"/>
        <end position="111"/>
    </location>
</feature>
<dbReference type="InterPro" id="IPR034746">
    <property type="entry name" value="POTRA"/>
</dbReference>
<keyword evidence="5" id="KW-1133">Transmembrane helix</keyword>
<protein>
    <submittedName>
        <fullName evidence="10">Cell division protein FtsQ</fullName>
    </submittedName>
    <submittedName>
        <fullName evidence="9">FtsQ-type POTRA domain-containing protein</fullName>
    </submittedName>
</protein>
<proteinExistence type="predicted"/>
<dbReference type="InterPro" id="IPR050487">
    <property type="entry name" value="FtsQ_DivIB"/>
</dbReference>
<evidence type="ECO:0000256" key="4">
    <source>
        <dbReference type="ARBA" id="ARBA00022692"/>
    </source>
</evidence>
<evidence type="ECO:0000256" key="1">
    <source>
        <dbReference type="ARBA" id="ARBA00004370"/>
    </source>
</evidence>
<comment type="subcellular location">
    <subcellularLocation>
        <location evidence="1">Membrane</location>
    </subcellularLocation>
</comment>
<comment type="caution">
    <text evidence="9">The sequence shown here is derived from an EMBL/GenBank/DDBJ whole genome shotgun (WGS) entry which is preliminary data.</text>
</comment>